<organism evidence="2 3">
    <name type="scientific">Hanseniaspora opuntiae</name>
    <dbReference type="NCBI Taxonomy" id="211096"/>
    <lineage>
        <taxon>Eukaryota</taxon>
        <taxon>Fungi</taxon>
        <taxon>Dikarya</taxon>
        <taxon>Ascomycota</taxon>
        <taxon>Saccharomycotina</taxon>
        <taxon>Saccharomycetes</taxon>
        <taxon>Saccharomycodales</taxon>
        <taxon>Saccharomycodaceae</taxon>
        <taxon>Hanseniaspora</taxon>
    </lineage>
</organism>
<protein>
    <submittedName>
        <fullName evidence="2">Growth regulation protein</fullName>
    </submittedName>
</protein>
<dbReference type="EMBL" id="LPNL01000009">
    <property type="protein sequence ID" value="OEJ81492.1"/>
    <property type="molecule type" value="Genomic_DNA"/>
</dbReference>
<evidence type="ECO:0000313" key="2">
    <source>
        <dbReference type="EMBL" id="OEJ81492.1"/>
    </source>
</evidence>
<dbReference type="Proteomes" id="UP000095605">
    <property type="component" value="Unassembled WGS sequence"/>
</dbReference>
<dbReference type="SUPFAM" id="SSF54695">
    <property type="entry name" value="POZ domain"/>
    <property type="match status" value="1"/>
</dbReference>
<dbReference type="AlphaFoldDB" id="A0A1E5R3M2"/>
<proteinExistence type="predicted"/>
<reference evidence="3" key="1">
    <citation type="journal article" date="2016" name="Genome Announc.">
        <title>Genome sequences of three species of Hanseniaspora isolated from spontaneous wine fermentations.</title>
        <authorList>
            <person name="Sternes P.R."/>
            <person name="Lee D."/>
            <person name="Kutyna D.R."/>
            <person name="Borneman A.R."/>
        </authorList>
    </citation>
    <scope>NUCLEOTIDE SEQUENCE [LARGE SCALE GENOMIC DNA]</scope>
    <source>
        <strain evidence="3">AWRI3578</strain>
    </source>
</reference>
<feature type="region of interest" description="Disordered" evidence="1">
    <location>
        <begin position="22"/>
        <end position="89"/>
    </location>
</feature>
<comment type="caution">
    <text evidence="2">The sequence shown here is derived from an EMBL/GenBank/DDBJ whole genome shotgun (WGS) entry which is preliminary data.</text>
</comment>
<dbReference type="InterPro" id="IPR011333">
    <property type="entry name" value="SKP1/BTB/POZ_sf"/>
</dbReference>
<dbReference type="OrthoDB" id="9451547at2759"/>
<name>A0A1E5R3M2_9ASCO</name>
<feature type="region of interest" description="Disordered" evidence="1">
    <location>
        <begin position="389"/>
        <end position="426"/>
    </location>
</feature>
<accession>A0A1E5R3M2</accession>
<keyword evidence="3" id="KW-1185">Reference proteome</keyword>
<feature type="compositionally biased region" description="Polar residues" evidence="1">
    <location>
        <begin position="407"/>
        <end position="426"/>
    </location>
</feature>
<gene>
    <name evidence="2" type="ORF">AWRI3578_g4002</name>
</gene>
<evidence type="ECO:0000313" key="3">
    <source>
        <dbReference type="Proteomes" id="UP000095605"/>
    </source>
</evidence>
<sequence length="521" mass="59088">MSNPNKLVTQVSNSDAKFIGAKLSSQVSMTRNESEGGKPSLSRTKDGKLVLPDDEFLKLKQKRSNSKSRSASAKRTKDADEDIISHKSHHNYQKDPRAKYYFDVNEYFSKDHENNLIIHLNIQENHYYITREQLLALPESLLLCLFPNGVFSNRNGDVIQTLTEKDEVYIYNFSNKSFEYIMDTYTEATYDLKNYSMQKLYDTYGDPKKKNGESSGGFFSHFSSNSSTSLSSKQTEINLLNENPAIIVLREDLDYYVVETDIKVNPNNHEIWDILKRSCKLSVGAYLQNDLDIYNGLYCSNKVSSSSDPTKLGSAEQHLMDMLISSGLKKGSTWGQRSQDPDKTVISSLTLIRLYNASTKEYREKVAKNFSEFANSSIDNKLLTKTQSHNVLTPTSSRKSRWAKLSAVTSGSKSRSRTPNTEDSINGPSLAGKCLFDFEPKPELNSKLLLFWKKPARKCWWGQVEMRVPIELPFHVELQKDPSDNSLTIVKVLSGGYSKIEIPVRVHIRHVWTLEASIVGA</sequence>
<dbReference type="Gene3D" id="3.30.710.10">
    <property type="entry name" value="Potassium Channel Kv1.1, Chain A"/>
    <property type="match status" value="1"/>
</dbReference>
<evidence type="ECO:0000256" key="1">
    <source>
        <dbReference type="SAM" id="MobiDB-lite"/>
    </source>
</evidence>